<keyword evidence="2" id="KW-1185">Reference proteome</keyword>
<accession>A0A318D1Q9</accession>
<evidence type="ECO:0000313" key="2">
    <source>
        <dbReference type="Proteomes" id="UP000247689"/>
    </source>
</evidence>
<name>A0A318D1Q9_9GAMM</name>
<protein>
    <submittedName>
        <fullName evidence="1">Uncharacterized protein</fullName>
    </submittedName>
</protein>
<comment type="caution">
    <text evidence="1">The sequence shown here is derived from an EMBL/GenBank/DDBJ whole genome shotgun (WGS) entry which is preliminary data.</text>
</comment>
<sequence>MIRSHLDQLEFKGKWKDAVQLAFDEKNSVIAMSRSVFYGWYLPLESFCIEPEPEEDIIELAHECLVEIFPKSLSSDSPDILREIGYGMNIAGYLFPGNSDENDKLYTDILKRAVELEPECPLSIELYNGSLKKGPLLHNPLSNSEWSEYIDRRFPSDGEYDSYYRSVLRNRVVV</sequence>
<organism evidence="1 2">
    <name type="scientific">Kangiella spongicola</name>
    <dbReference type="NCBI Taxonomy" id="796379"/>
    <lineage>
        <taxon>Bacteria</taxon>
        <taxon>Pseudomonadati</taxon>
        <taxon>Pseudomonadota</taxon>
        <taxon>Gammaproteobacteria</taxon>
        <taxon>Kangiellales</taxon>
        <taxon>Kangiellaceae</taxon>
        <taxon>Kangiella</taxon>
    </lineage>
</organism>
<dbReference type="RefSeq" id="WP_110200969.1">
    <property type="nucleotide sequence ID" value="NZ_QICH01000002.1"/>
</dbReference>
<dbReference type="EMBL" id="QICH01000002">
    <property type="protein sequence ID" value="PXF63166.1"/>
    <property type="molecule type" value="Genomic_DNA"/>
</dbReference>
<dbReference type="Proteomes" id="UP000247689">
    <property type="component" value="Unassembled WGS sequence"/>
</dbReference>
<evidence type="ECO:0000313" key="1">
    <source>
        <dbReference type="EMBL" id="PXF63166.1"/>
    </source>
</evidence>
<dbReference type="AlphaFoldDB" id="A0A318D1Q9"/>
<reference evidence="1 2" key="1">
    <citation type="submission" date="2018-05" db="EMBL/GenBank/DDBJ databases">
        <title>Kangiella spongicola genome sequence.</title>
        <authorList>
            <person name="Maclea K.S."/>
            <person name="Goen A.E."/>
            <person name="Kelley C."/>
            <person name="Underriner A."/>
            <person name="Silverwood T."/>
            <person name="Trachtenberg A.M."/>
        </authorList>
    </citation>
    <scope>NUCLEOTIDE SEQUENCE [LARGE SCALE GENOMIC DNA]</scope>
    <source>
        <strain evidence="1 2">ATCC BAA-2076</strain>
    </source>
</reference>
<proteinExistence type="predicted"/>
<gene>
    <name evidence="1" type="ORF">DL796_06885</name>
</gene>